<dbReference type="InterPro" id="IPR051917">
    <property type="entry name" value="Transposase-Integrase"/>
</dbReference>
<name>A0ABU9GUC2_9GAMM</name>
<organism evidence="3 4">
    <name type="scientific">Psychromonas aquatilis</name>
    <dbReference type="NCBI Taxonomy" id="2005072"/>
    <lineage>
        <taxon>Bacteria</taxon>
        <taxon>Pseudomonadati</taxon>
        <taxon>Pseudomonadota</taxon>
        <taxon>Gammaproteobacteria</taxon>
        <taxon>Alteromonadales</taxon>
        <taxon>Psychromonadaceae</taxon>
        <taxon>Psychromonas</taxon>
    </lineage>
</organism>
<dbReference type="NCBIfam" id="NF033563">
    <property type="entry name" value="transpos_IS30"/>
    <property type="match status" value="1"/>
</dbReference>
<sequence>MANKPRRYFSEHEKDEIWRMWKSGEGLSTIAKSLNSLSPSIYDVLSRNGGVKQIKRQRSSLHLSLAEREEISRSLAQNKSLRMIAKSINKAPSTVSREIARNGGIDNYRACKADKKAWECAKRPKQCKLSLEPALRELVALKLKEFRSPEQIAGWLKLQYPNNENLHVSHETIYKSLYIQTRGVLKKELLKYLRSKPRLRRTKTKVKNQRGYIQDLVSISERPASIEDRAIPGHWEGDLIEGTHASYIATLVERQTRYVCLVKVDSNSTYDVIAQLISHAKTLPSDLYKSLTWDRGTELRAHKKFTQETDVNVYFCDRCFSRQLALIS</sequence>
<dbReference type="PANTHER" id="PTHR10948">
    <property type="entry name" value="TRANSPOSASE"/>
    <property type="match status" value="1"/>
</dbReference>
<gene>
    <name evidence="3" type="ORF">V6256_15090</name>
</gene>
<dbReference type="EMBL" id="JBAKAZ010000122">
    <property type="protein sequence ID" value="MEL0630919.1"/>
    <property type="molecule type" value="Genomic_DNA"/>
</dbReference>
<feature type="domain" description="Integrase catalytic" evidence="2">
    <location>
        <begin position="219"/>
        <end position="328"/>
    </location>
</feature>
<dbReference type="InterPro" id="IPR001584">
    <property type="entry name" value="Integrase_cat-core"/>
</dbReference>
<dbReference type="InterPro" id="IPR053392">
    <property type="entry name" value="Transposase_IS30-like"/>
</dbReference>
<reference evidence="3 4" key="1">
    <citation type="submission" date="2024-02" db="EMBL/GenBank/DDBJ databases">
        <title>Bacteria isolated from the canopy kelp, Nereocystis luetkeana.</title>
        <authorList>
            <person name="Pfister C.A."/>
            <person name="Younker I.T."/>
            <person name="Light S.H."/>
        </authorList>
    </citation>
    <scope>NUCLEOTIDE SEQUENCE [LARGE SCALE GENOMIC DNA]</scope>
    <source>
        <strain evidence="3 4">TI.1.05</strain>
    </source>
</reference>
<evidence type="ECO:0000313" key="3">
    <source>
        <dbReference type="EMBL" id="MEL0630919.1"/>
    </source>
</evidence>
<dbReference type="InterPro" id="IPR012337">
    <property type="entry name" value="RNaseH-like_sf"/>
</dbReference>
<keyword evidence="1" id="KW-0233">DNA recombination</keyword>
<dbReference type="SUPFAM" id="SSF53098">
    <property type="entry name" value="Ribonuclease H-like"/>
    <property type="match status" value="1"/>
</dbReference>
<dbReference type="PANTHER" id="PTHR10948:SF23">
    <property type="entry name" value="TRANSPOSASE INSI FOR INSERTION SEQUENCE ELEMENT IS30A-RELATED"/>
    <property type="match status" value="1"/>
</dbReference>
<dbReference type="Pfam" id="PF13936">
    <property type="entry name" value="HTH_38"/>
    <property type="match status" value="1"/>
</dbReference>
<dbReference type="Pfam" id="PF00665">
    <property type="entry name" value="rve"/>
    <property type="match status" value="1"/>
</dbReference>
<accession>A0ABU9GUC2</accession>
<dbReference type="RefSeq" id="WP_341599093.1">
    <property type="nucleotide sequence ID" value="NZ_JBAKAZ010000122.1"/>
</dbReference>
<comment type="caution">
    <text evidence="3">The sequence shown here is derived from an EMBL/GenBank/DDBJ whole genome shotgun (WGS) entry which is preliminary data.</text>
</comment>
<dbReference type="InterPro" id="IPR025246">
    <property type="entry name" value="IS30-like_HTH"/>
</dbReference>
<evidence type="ECO:0000256" key="1">
    <source>
        <dbReference type="ARBA" id="ARBA00023172"/>
    </source>
</evidence>
<proteinExistence type="predicted"/>
<dbReference type="Proteomes" id="UP001369082">
    <property type="component" value="Unassembled WGS sequence"/>
</dbReference>
<dbReference type="PROSITE" id="PS50994">
    <property type="entry name" value="INTEGRASE"/>
    <property type="match status" value="1"/>
</dbReference>
<keyword evidence="4" id="KW-1185">Reference proteome</keyword>
<protein>
    <submittedName>
        <fullName evidence="3">IS30 family transposase</fullName>
    </submittedName>
</protein>
<evidence type="ECO:0000259" key="2">
    <source>
        <dbReference type="PROSITE" id="PS50994"/>
    </source>
</evidence>
<evidence type="ECO:0000313" key="4">
    <source>
        <dbReference type="Proteomes" id="UP001369082"/>
    </source>
</evidence>